<evidence type="ECO:0000256" key="1">
    <source>
        <dbReference type="SAM" id="MobiDB-lite"/>
    </source>
</evidence>
<reference evidence="2 3" key="1">
    <citation type="submission" date="2021-06" db="EMBL/GenBank/DDBJ databases">
        <title>Caerostris extrusa draft genome.</title>
        <authorList>
            <person name="Kono N."/>
            <person name="Arakawa K."/>
        </authorList>
    </citation>
    <scope>NUCLEOTIDE SEQUENCE [LARGE SCALE GENOMIC DNA]</scope>
</reference>
<accession>A0AAV4S1C4</accession>
<feature type="non-terminal residue" evidence="2">
    <location>
        <position position="1"/>
    </location>
</feature>
<organism evidence="2 3">
    <name type="scientific">Caerostris extrusa</name>
    <name type="common">Bark spider</name>
    <name type="synonym">Caerostris bankana</name>
    <dbReference type="NCBI Taxonomy" id="172846"/>
    <lineage>
        <taxon>Eukaryota</taxon>
        <taxon>Metazoa</taxon>
        <taxon>Ecdysozoa</taxon>
        <taxon>Arthropoda</taxon>
        <taxon>Chelicerata</taxon>
        <taxon>Arachnida</taxon>
        <taxon>Araneae</taxon>
        <taxon>Araneomorphae</taxon>
        <taxon>Entelegynae</taxon>
        <taxon>Araneoidea</taxon>
        <taxon>Araneidae</taxon>
        <taxon>Caerostris</taxon>
    </lineage>
</organism>
<comment type="caution">
    <text evidence="2">The sequence shown here is derived from an EMBL/GenBank/DDBJ whole genome shotgun (WGS) entry which is preliminary data.</text>
</comment>
<evidence type="ECO:0000313" key="2">
    <source>
        <dbReference type="EMBL" id="GIY27149.1"/>
    </source>
</evidence>
<dbReference type="AlphaFoldDB" id="A0AAV4S1C4"/>
<dbReference type="Proteomes" id="UP001054945">
    <property type="component" value="Unassembled WGS sequence"/>
</dbReference>
<feature type="region of interest" description="Disordered" evidence="1">
    <location>
        <begin position="1"/>
        <end position="55"/>
    </location>
</feature>
<sequence>AMIMTEAHPPRRVFSRRAPLFSSPPPIDTRSSHHPRTSTLLQKIERRRDHHRPSE</sequence>
<protein>
    <submittedName>
        <fullName evidence="2">Uncharacterized protein</fullName>
    </submittedName>
</protein>
<evidence type="ECO:0000313" key="3">
    <source>
        <dbReference type="Proteomes" id="UP001054945"/>
    </source>
</evidence>
<keyword evidence="3" id="KW-1185">Reference proteome</keyword>
<gene>
    <name evidence="2" type="ORF">CEXT_642561</name>
</gene>
<proteinExistence type="predicted"/>
<feature type="compositionally biased region" description="Basic and acidic residues" evidence="1">
    <location>
        <begin position="43"/>
        <end position="55"/>
    </location>
</feature>
<name>A0AAV4S1C4_CAEEX</name>
<dbReference type="EMBL" id="BPLR01008784">
    <property type="protein sequence ID" value="GIY27149.1"/>
    <property type="molecule type" value="Genomic_DNA"/>
</dbReference>